<evidence type="ECO:0000313" key="9">
    <source>
        <dbReference type="EMBL" id="SDC50245.1"/>
    </source>
</evidence>
<feature type="chain" id="PRO_5009842941" evidence="7">
    <location>
        <begin position="31"/>
        <end position="261"/>
    </location>
</feature>
<feature type="region of interest" description="Disordered" evidence="5">
    <location>
        <begin position="144"/>
        <end position="204"/>
    </location>
</feature>
<evidence type="ECO:0000259" key="8">
    <source>
        <dbReference type="PROSITE" id="PS50847"/>
    </source>
</evidence>
<organism evidence="9 10">
    <name type="scientific">Microbacterium enclense</name>
    <dbReference type="NCBI Taxonomy" id="993073"/>
    <lineage>
        <taxon>Bacteria</taxon>
        <taxon>Bacillati</taxon>
        <taxon>Actinomycetota</taxon>
        <taxon>Actinomycetes</taxon>
        <taxon>Micrococcales</taxon>
        <taxon>Microbacteriaceae</taxon>
        <taxon>Microbacterium</taxon>
    </lineage>
</organism>
<feature type="domain" description="Gram-positive cocci surface proteins LPxTG" evidence="8">
    <location>
        <begin position="225"/>
        <end position="261"/>
    </location>
</feature>
<dbReference type="STRING" id="993073.AS029_10600"/>
<sequence length="261" mass="25949">MKKTTKFWAAGATALALAVGAGISVPAAHAADITGDVRVTLDFTTPNEVDVAVWAQNTSAVTAYGSATVAQTNGWVETFSEKRFAPGETWTWSASFDGYDCSDLDTTAGVAFGSSSRGGDPEWTSGVITAWDSRVTVIGCDLPPTPTPTPTVAPTATPTAAPTATPTAQPTITPTPTTAPTGGPTPTATPTATSTPTVAPSATPTATATAVPVPAGNSQAGKGSLANTGMSGAALLPIALIAAGALAAGAVILLLRRRRSV</sequence>
<keyword evidence="6" id="KW-0472">Membrane</keyword>
<keyword evidence="6" id="KW-0812">Transmembrane</keyword>
<feature type="transmembrane region" description="Helical" evidence="6">
    <location>
        <begin position="234"/>
        <end position="255"/>
    </location>
</feature>
<protein>
    <submittedName>
        <fullName evidence="9">LPXTG-motif cell wall anchor domain-containing protein</fullName>
    </submittedName>
</protein>
<gene>
    <name evidence="9" type="ORF">SAMN05216418_2389</name>
</gene>
<proteinExistence type="predicted"/>
<evidence type="ECO:0000256" key="3">
    <source>
        <dbReference type="ARBA" id="ARBA00022729"/>
    </source>
</evidence>
<dbReference type="Proteomes" id="UP000183203">
    <property type="component" value="Unassembled WGS sequence"/>
</dbReference>
<dbReference type="PROSITE" id="PS50847">
    <property type="entry name" value="GRAM_POS_ANCHORING"/>
    <property type="match status" value="1"/>
</dbReference>
<feature type="signal peptide" evidence="7">
    <location>
        <begin position="1"/>
        <end position="30"/>
    </location>
</feature>
<name>A0A1G6M5J6_9MICO</name>
<evidence type="ECO:0000313" key="10">
    <source>
        <dbReference type="Proteomes" id="UP000183203"/>
    </source>
</evidence>
<dbReference type="NCBIfam" id="TIGR01167">
    <property type="entry name" value="LPXTG_anchor"/>
    <property type="match status" value="1"/>
</dbReference>
<evidence type="ECO:0000256" key="7">
    <source>
        <dbReference type="SAM" id="SignalP"/>
    </source>
</evidence>
<keyword evidence="6" id="KW-1133">Transmembrane helix</keyword>
<dbReference type="AlphaFoldDB" id="A0A1G6M5J6"/>
<evidence type="ECO:0000256" key="5">
    <source>
        <dbReference type="SAM" id="MobiDB-lite"/>
    </source>
</evidence>
<dbReference type="RefSeq" id="WP_058232570.1">
    <property type="nucleotide sequence ID" value="NZ_FMYG01000005.1"/>
</dbReference>
<evidence type="ECO:0000256" key="2">
    <source>
        <dbReference type="ARBA" id="ARBA00022525"/>
    </source>
</evidence>
<accession>A0A1G6M5J6</accession>
<keyword evidence="3 7" id="KW-0732">Signal</keyword>
<evidence type="ECO:0000256" key="1">
    <source>
        <dbReference type="ARBA" id="ARBA00022512"/>
    </source>
</evidence>
<dbReference type="InterPro" id="IPR019931">
    <property type="entry name" value="LPXTG_anchor"/>
</dbReference>
<evidence type="ECO:0000256" key="4">
    <source>
        <dbReference type="ARBA" id="ARBA00023088"/>
    </source>
</evidence>
<dbReference type="EMBL" id="FMYG01000005">
    <property type="protein sequence ID" value="SDC50245.1"/>
    <property type="molecule type" value="Genomic_DNA"/>
</dbReference>
<evidence type="ECO:0000256" key="6">
    <source>
        <dbReference type="SAM" id="Phobius"/>
    </source>
</evidence>
<keyword evidence="1" id="KW-0134">Cell wall</keyword>
<feature type="compositionally biased region" description="Low complexity" evidence="5">
    <location>
        <begin position="152"/>
        <end position="204"/>
    </location>
</feature>
<reference evidence="9 10" key="1">
    <citation type="submission" date="2016-09" db="EMBL/GenBank/DDBJ databases">
        <authorList>
            <person name="Capua I."/>
            <person name="De Benedictis P."/>
            <person name="Joannis T."/>
            <person name="Lombin L.H."/>
            <person name="Cattoli G."/>
        </authorList>
    </citation>
    <scope>NUCLEOTIDE SEQUENCE [LARGE SCALE GENOMIC DNA]</scope>
    <source>
        <strain evidence="9 10">NIO-1002</strain>
    </source>
</reference>
<keyword evidence="4" id="KW-0572">Peptidoglycan-anchor</keyword>
<keyword evidence="2" id="KW-0964">Secreted</keyword>